<name>A0ACA9LX25_9GLOM</name>
<evidence type="ECO:0000313" key="1">
    <source>
        <dbReference type="EMBL" id="CAG8556157.1"/>
    </source>
</evidence>
<organism evidence="1 2">
    <name type="scientific">Dentiscutata heterogama</name>
    <dbReference type="NCBI Taxonomy" id="1316150"/>
    <lineage>
        <taxon>Eukaryota</taxon>
        <taxon>Fungi</taxon>
        <taxon>Fungi incertae sedis</taxon>
        <taxon>Mucoromycota</taxon>
        <taxon>Glomeromycotina</taxon>
        <taxon>Glomeromycetes</taxon>
        <taxon>Diversisporales</taxon>
        <taxon>Gigasporaceae</taxon>
        <taxon>Dentiscutata</taxon>
    </lineage>
</organism>
<dbReference type="Proteomes" id="UP000789702">
    <property type="component" value="Unassembled WGS sequence"/>
</dbReference>
<feature type="non-terminal residue" evidence="1">
    <location>
        <position position="1"/>
    </location>
</feature>
<comment type="caution">
    <text evidence="1">The sequence shown here is derived from an EMBL/GenBank/DDBJ whole genome shotgun (WGS) entry which is preliminary data.</text>
</comment>
<dbReference type="EMBL" id="CAJVPU010006070">
    <property type="protein sequence ID" value="CAG8556157.1"/>
    <property type="molecule type" value="Genomic_DNA"/>
</dbReference>
<proteinExistence type="predicted"/>
<sequence>DEEEFEGFWSGKKCVSVSFQCGGYSRGTWTDGLFGPFQKRQDRPGPNTNRRTDSLFVPSYEIPDWPGHETDRKTVVLVGLINNANCVHVLNLIHQSNIAKIADYILSGLVMMLVDLFHQFQQFNASFTNSGEIILPASLIWTDGIFNPSQKRQDRHGPSI</sequence>
<reference evidence="1" key="1">
    <citation type="submission" date="2021-06" db="EMBL/GenBank/DDBJ databases">
        <authorList>
            <person name="Kallberg Y."/>
            <person name="Tangrot J."/>
            <person name="Rosling A."/>
        </authorList>
    </citation>
    <scope>NUCLEOTIDE SEQUENCE</scope>
    <source>
        <strain evidence="1">IL203A</strain>
    </source>
</reference>
<keyword evidence="2" id="KW-1185">Reference proteome</keyword>
<evidence type="ECO:0000313" key="2">
    <source>
        <dbReference type="Proteomes" id="UP000789702"/>
    </source>
</evidence>
<accession>A0ACA9LX25</accession>
<protein>
    <submittedName>
        <fullName evidence="1">16566_t:CDS:1</fullName>
    </submittedName>
</protein>
<gene>
    <name evidence="1" type="ORF">DHETER_LOCUS5443</name>
</gene>